<organism evidence="2 3">
    <name type="scientific">Hesseltinella vesiculosa</name>
    <dbReference type="NCBI Taxonomy" id="101127"/>
    <lineage>
        <taxon>Eukaryota</taxon>
        <taxon>Fungi</taxon>
        <taxon>Fungi incertae sedis</taxon>
        <taxon>Mucoromycota</taxon>
        <taxon>Mucoromycotina</taxon>
        <taxon>Mucoromycetes</taxon>
        <taxon>Mucorales</taxon>
        <taxon>Cunninghamellaceae</taxon>
        <taxon>Hesseltinella</taxon>
    </lineage>
</organism>
<accession>A0A1X2GRC8</accession>
<proteinExistence type="predicted"/>
<feature type="compositionally biased region" description="Polar residues" evidence="1">
    <location>
        <begin position="1"/>
        <end position="13"/>
    </location>
</feature>
<dbReference type="Proteomes" id="UP000242146">
    <property type="component" value="Unassembled WGS sequence"/>
</dbReference>
<dbReference type="AlphaFoldDB" id="A0A1X2GRC8"/>
<evidence type="ECO:0000256" key="1">
    <source>
        <dbReference type="SAM" id="MobiDB-lite"/>
    </source>
</evidence>
<gene>
    <name evidence="2" type="ORF">DM01DRAFT_309326</name>
</gene>
<evidence type="ECO:0000313" key="2">
    <source>
        <dbReference type="EMBL" id="ORX59669.1"/>
    </source>
</evidence>
<name>A0A1X2GRC8_9FUNG</name>
<comment type="caution">
    <text evidence="2">The sequence shown here is derived from an EMBL/GenBank/DDBJ whole genome shotgun (WGS) entry which is preliminary data.</text>
</comment>
<reference evidence="2 3" key="1">
    <citation type="submission" date="2016-07" db="EMBL/GenBank/DDBJ databases">
        <title>Pervasive Adenine N6-methylation of Active Genes in Fungi.</title>
        <authorList>
            <consortium name="DOE Joint Genome Institute"/>
            <person name="Mondo S.J."/>
            <person name="Dannebaum R.O."/>
            <person name="Kuo R.C."/>
            <person name="Labutti K."/>
            <person name="Haridas S."/>
            <person name="Kuo A."/>
            <person name="Salamov A."/>
            <person name="Ahrendt S.R."/>
            <person name="Lipzen A."/>
            <person name="Sullivan W."/>
            <person name="Andreopoulos W.B."/>
            <person name="Clum A."/>
            <person name="Lindquist E."/>
            <person name="Daum C."/>
            <person name="Ramamoorthy G.K."/>
            <person name="Gryganskyi A."/>
            <person name="Culley D."/>
            <person name="Magnuson J.K."/>
            <person name="James T.Y."/>
            <person name="O'Malley M.A."/>
            <person name="Stajich J.E."/>
            <person name="Spatafora J.W."/>
            <person name="Visel A."/>
            <person name="Grigoriev I.V."/>
        </authorList>
    </citation>
    <scope>NUCLEOTIDE SEQUENCE [LARGE SCALE GENOMIC DNA]</scope>
    <source>
        <strain evidence="2 3">NRRL 3301</strain>
    </source>
</reference>
<feature type="region of interest" description="Disordered" evidence="1">
    <location>
        <begin position="104"/>
        <end position="129"/>
    </location>
</feature>
<dbReference type="EMBL" id="MCGT01000005">
    <property type="protein sequence ID" value="ORX59669.1"/>
    <property type="molecule type" value="Genomic_DNA"/>
</dbReference>
<feature type="compositionally biased region" description="Polar residues" evidence="1">
    <location>
        <begin position="104"/>
        <end position="116"/>
    </location>
</feature>
<evidence type="ECO:0000313" key="3">
    <source>
        <dbReference type="Proteomes" id="UP000242146"/>
    </source>
</evidence>
<feature type="region of interest" description="Disordered" evidence="1">
    <location>
        <begin position="1"/>
        <end position="44"/>
    </location>
</feature>
<sequence>MNSAAHTSLSSFESVVPMPPTSTSSSHDFLNATQDTDNDTMSMNTNTNATIVTLGMTAADIGENDATGDPRSDRFTITTATLTRFPHLLFTVMATMLKILEAWNSSDQEQEPTPQQRALPARMDAPFFS</sequence>
<protein>
    <submittedName>
        <fullName evidence="2">Uncharacterized protein</fullName>
    </submittedName>
</protein>
<keyword evidence="3" id="KW-1185">Reference proteome</keyword>